<name>D3DXX6_CUPMC</name>
<gene>
    <name evidence="1" type="ordered locus">Rmet_6539</name>
</gene>
<evidence type="ECO:0000313" key="2">
    <source>
        <dbReference type="Proteomes" id="UP000002429"/>
    </source>
</evidence>
<organism evidence="1 2">
    <name type="scientific">Cupriavidus metallidurans (strain ATCC 43123 / DSM 2839 / NBRC 102507 / CH34)</name>
    <name type="common">Ralstonia metallidurans</name>
    <dbReference type="NCBI Taxonomy" id="266264"/>
    <lineage>
        <taxon>Bacteria</taxon>
        <taxon>Pseudomonadati</taxon>
        <taxon>Pseudomonadota</taxon>
        <taxon>Betaproteobacteria</taxon>
        <taxon>Burkholderiales</taxon>
        <taxon>Burkholderiaceae</taxon>
        <taxon>Cupriavidus</taxon>
    </lineage>
</organism>
<sequence length="32" mass="3683">MWGAELVDPIMGPNAQPNWLVLLCKDDWLILM</sequence>
<proteinExistence type="predicted"/>
<dbReference type="EMBL" id="CP000352">
    <property type="protein sequence ID" value="ADC45146.1"/>
    <property type="molecule type" value="Genomic_DNA"/>
</dbReference>
<reference evidence="2" key="1">
    <citation type="journal article" date="2010" name="PLoS ONE">
        <title>The complete genome sequence of Cupriavidus metallidurans strain CH34, a master survivalist in harsh and anthropogenic environments.</title>
        <authorList>
            <person name="Janssen P.J."/>
            <person name="Van Houdt R."/>
            <person name="Moors H."/>
            <person name="Monsieurs P."/>
            <person name="Morin N."/>
            <person name="Michaux A."/>
            <person name="Benotmane M.A."/>
            <person name="Leys N."/>
            <person name="Vallaeys T."/>
            <person name="Lapidus A."/>
            <person name="Monchy S."/>
            <person name="Medigue C."/>
            <person name="Taghavi S."/>
            <person name="McCorkle S."/>
            <person name="Dunn J."/>
            <person name="van der Lelie D."/>
            <person name="Mergeay M."/>
        </authorList>
    </citation>
    <scope>NUCLEOTIDE SEQUENCE [LARGE SCALE GENOMIC DNA]</scope>
    <source>
        <strain evidence="2">ATCC 43123 / DSM 2839 / NBRC 102507 / CH34</strain>
    </source>
</reference>
<dbReference type="AlphaFoldDB" id="D3DXX6"/>
<keyword evidence="2" id="KW-1185">Reference proteome</keyword>
<dbReference type="HOGENOM" id="CLU_3390997_0_0_4"/>
<evidence type="ECO:0000313" key="1">
    <source>
        <dbReference type="EMBL" id="ADC45146.1"/>
    </source>
</evidence>
<accession>D3DXX6</accession>
<protein>
    <submittedName>
        <fullName evidence="1">Uncharacterized protein</fullName>
    </submittedName>
</protein>
<dbReference type="KEGG" id="rme:Rmet_6539"/>
<dbReference type="Proteomes" id="UP000002429">
    <property type="component" value="Chromosome"/>
</dbReference>